<dbReference type="EMBL" id="MU129018">
    <property type="protein sequence ID" value="KAF9510362.1"/>
    <property type="molecule type" value="Genomic_DNA"/>
</dbReference>
<dbReference type="InterPro" id="IPR043129">
    <property type="entry name" value="ATPase_NBD"/>
</dbReference>
<dbReference type="OrthoDB" id="2963168at2759"/>
<dbReference type="AlphaFoldDB" id="A0A9P6ARI9"/>
<dbReference type="PANTHER" id="PTHR14187">
    <property type="entry name" value="ALPHA KINASE/ELONGATION FACTOR 2 KINASE"/>
    <property type="match status" value="1"/>
</dbReference>
<sequence>MGGSSSRLGQSSQQRERSCRVPLYSASANHPRSPPINSRGAHSQKTSSPTTHDSAYTKIDQQCLPTSRYPTSPILFESSTRAHGTIDHQRPLLVHPVHFPEYIPDPHQPNPSPHLPEVYPPPDAVAEGPSCDKKSFVFIDFGAAYSGVSYGTSAPGEVHPILVWPGSSHSSSKVPTCLVYDSLRHIRAWGFEAKDMGLKKGWIRCEWFKLWLDPRSAPRTVITSEFLQPPKNVVALVADYLACIWTHTKNQIHRENGPCSLGTLSSIPSSWDFHASSLLQEAAIKAGLVVQDSESEDIYWEERLHIIPETEASVIRSFYSPAFKSQWEGLTICDAGGATIDLANVQRALGSPKIAEAAARTGSYSGSLFLDLRFRELVQERLAAHPAHLDEASLVHFVRLFSRSQKLDYKGAEDDIKLFRFRCFHDEDSHDPAVGLDHGELVIPGDVLRREVFDPVIGQVLCSIAAQVQASKVHVDVLLLVGGFSTNEYLFQRIAQQFGSSVGSIIRPADGDTAWFRGGVRFDVGSPISSVIQPQNVFRRVALPTELEDRTMRPAYITNVAGRSFCEYRVEYIVRRGVSVVKGCRNELQVRKLCISQYDRALDIVLYTSNGEESNRYFDQEQGEELCRCHIDLGTYPSFLEQVEASPLGNFYVDFVLGFEMDTAEIRCALLYKGVKCGSVACHPCRHLSPPV</sequence>
<reference evidence="2" key="1">
    <citation type="journal article" date="2020" name="Nat. Commun.">
        <title>Large-scale genome sequencing of mycorrhizal fungi provides insights into the early evolution of symbiotic traits.</title>
        <authorList>
            <person name="Miyauchi S."/>
            <person name="Kiss E."/>
            <person name="Kuo A."/>
            <person name="Drula E."/>
            <person name="Kohler A."/>
            <person name="Sanchez-Garcia M."/>
            <person name="Morin E."/>
            <person name="Andreopoulos B."/>
            <person name="Barry K.W."/>
            <person name="Bonito G."/>
            <person name="Buee M."/>
            <person name="Carver A."/>
            <person name="Chen C."/>
            <person name="Cichocki N."/>
            <person name="Clum A."/>
            <person name="Culley D."/>
            <person name="Crous P.W."/>
            <person name="Fauchery L."/>
            <person name="Girlanda M."/>
            <person name="Hayes R.D."/>
            <person name="Keri Z."/>
            <person name="LaButti K."/>
            <person name="Lipzen A."/>
            <person name="Lombard V."/>
            <person name="Magnuson J."/>
            <person name="Maillard F."/>
            <person name="Murat C."/>
            <person name="Nolan M."/>
            <person name="Ohm R.A."/>
            <person name="Pangilinan J."/>
            <person name="Pereira M.F."/>
            <person name="Perotto S."/>
            <person name="Peter M."/>
            <person name="Pfister S."/>
            <person name="Riley R."/>
            <person name="Sitrit Y."/>
            <person name="Stielow J.B."/>
            <person name="Szollosi G."/>
            <person name="Zifcakova L."/>
            <person name="Stursova M."/>
            <person name="Spatafora J.W."/>
            <person name="Tedersoo L."/>
            <person name="Vaario L.M."/>
            <person name="Yamada A."/>
            <person name="Yan M."/>
            <person name="Wang P."/>
            <person name="Xu J."/>
            <person name="Bruns T."/>
            <person name="Baldrian P."/>
            <person name="Vilgalys R."/>
            <person name="Dunand C."/>
            <person name="Henrissat B."/>
            <person name="Grigoriev I.V."/>
            <person name="Hibbett D."/>
            <person name="Nagy L.G."/>
            <person name="Martin F.M."/>
        </authorList>
    </citation>
    <scope>NUCLEOTIDE SEQUENCE</scope>
    <source>
        <strain evidence="2">UP504</strain>
    </source>
</reference>
<dbReference type="CDD" id="cd10170">
    <property type="entry name" value="ASKHA_NBD_HSP70"/>
    <property type="match status" value="1"/>
</dbReference>
<keyword evidence="3" id="KW-1185">Reference proteome</keyword>
<dbReference type="Proteomes" id="UP000886523">
    <property type="component" value="Unassembled WGS sequence"/>
</dbReference>
<accession>A0A9P6ARI9</accession>
<name>A0A9P6ARI9_9AGAM</name>
<dbReference type="Gene3D" id="3.30.420.40">
    <property type="match status" value="1"/>
</dbReference>
<evidence type="ECO:0000256" key="1">
    <source>
        <dbReference type="SAM" id="MobiDB-lite"/>
    </source>
</evidence>
<feature type="region of interest" description="Disordered" evidence="1">
    <location>
        <begin position="104"/>
        <end position="126"/>
    </location>
</feature>
<dbReference type="SUPFAM" id="SSF53067">
    <property type="entry name" value="Actin-like ATPase domain"/>
    <property type="match status" value="2"/>
</dbReference>
<dbReference type="PANTHER" id="PTHR14187:SF5">
    <property type="entry name" value="HEAT SHOCK 70 KDA PROTEIN 12A"/>
    <property type="match status" value="1"/>
</dbReference>
<feature type="region of interest" description="Disordered" evidence="1">
    <location>
        <begin position="1"/>
        <end position="65"/>
    </location>
</feature>
<evidence type="ECO:0000313" key="2">
    <source>
        <dbReference type="EMBL" id="KAF9510362.1"/>
    </source>
</evidence>
<evidence type="ECO:0000313" key="3">
    <source>
        <dbReference type="Proteomes" id="UP000886523"/>
    </source>
</evidence>
<feature type="compositionally biased region" description="Low complexity" evidence="1">
    <location>
        <begin position="1"/>
        <end position="13"/>
    </location>
</feature>
<proteinExistence type="predicted"/>
<feature type="compositionally biased region" description="Pro residues" evidence="1">
    <location>
        <begin position="106"/>
        <end position="123"/>
    </location>
</feature>
<gene>
    <name evidence="2" type="ORF">BS47DRAFT_1409176</name>
</gene>
<comment type="caution">
    <text evidence="2">The sequence shown here is derived from an EMBL/GenBank/DDBJ whole genome shotgun (WGS) entry which is preliminary data.</text>
</comment>
<protein>
    <recommendedName>
        <fullName evidence="4">Actin-like ATPase domain-containing protein</fullName>
    </recommendedName>
</protein>
<organism evidence="2 3">
    <name type="scientific">Hydnum rufescens UP504</name>
    <dbReference type="NCBI Taxonomy" id="1448309"/>
    <lineage>
        <taxon>Eukaryota</taxon>
        <taxon>Fungi</taxon>
        <taxon>Dikarya</taxon>
        <taxon>Basidiomycota</taxon>
        <taxon>Agaricomycotina</taxon>
        <taxon>Agaricomycetes</taxon>
        <taxon>Cantharellales</taxon>
        <taxon>Hydnaceae</taxon>
        <taxon>Hydnum</taxon>
    </lineage>
</organism>
<feature type="compositionally biased region" description="Polar residues" evidence="1">
    <location>
        <begin position="40"/>
        <end position="65"/>
    </location>
</feature>
<evidence type="ECO:0008006" key="4">
    <source>
        <dbReference type="Google" id="ProtNLM"/>
    </source>
</evidence>